<dbReference type="AlphaFoldDB" id="A0A5N5QHP4"/>
<proteinExistence type="predicted"/>
<dbReference type="OrthoDB" id="185373at2759"/>
<sequence length="629" mass="70691">MSIPAAVRAIRPAQSALKKVLQHLEQKQYNYAGQSLRELIKANHVPPTVFADTQREVSPDKPMISIAALGARISLMSQEFDIATGFAKFLNDQNESDQMSEASFDVIAGLIEVGSGDSLLHAANILESTPAKTIPPALVGMFYNATRDRPELVMKIWTHCDQSTFPVPKEAGLAAVLKHLIQNIRFSEAITMIGRVLKGHDPASQKLPSAISIEFAPVILTYAIRAGATRQAIQLWDMASAEVGEITRPPPPEQKLFYGDPRMTYAFVRHFTKLAGKPNSKLSGWHRDCLKDNPNIYSETAERVYNAFAAVHGFDQTEVDMYITADHYHISTSVACLFELNRFVPALDALETFFRRSEAPDMYDFGIILSALARRNPGRAVQILLEAAPARLPGFKPTPHLYSIVLHQLLLKGKLAEAWRVLEHAQSTGCGSMNTSVLDIFIRSCLREIKKSWEEGGPGRNAQSPSSLDEDQLNRMNLERQHLFKRIQAALEILGHKVNVPTVRLAIQTAISIRRPRIAWEIRMWANSIGLLGNTYFTENEVERKQWDEGKASAWNIARSLWSLHRRGLLPEDELWFKVRALGVNLPKEVEKREEFWANPTNNQEELEEPSLAPPVSLRSKPRRFVTRT</sequence>
<keyword evidence="3" id="KW-1185">Reference proteome</keyword>
<accession>A0A5N5QHP4</accession>
<evidence type="ECO:0000256" key="1">
    <source>
        <dbReference type="SAM" id="MobiDB-lite"/>
    </source>
</evidence>
<evidence type="ECO:0000313" key="3">
    <source>
        <dbReference type="Proteomes" id="UP000383932"/>
    </source>
</evidence>
<dbReference type="Gene3D" id="1.25.40.10">
    <property type="entry name" value="Tetratricopeptide repeat domain"/>
    <property type="match status" value="1"/>
</dbReference>
<comment type="caution">
    <text evidence="2">The sequence shown here is derived from an EMBL/GenBank/DDBJ whole genome shotgun (WGS) entry which is preliminary data.</text>
</comment>
<organism evidence="2 3">
    <name type="scientific">Ceratobasidium theobromae</name>
    <dbReference type="NCBI Taxonomy" id="1582974"/>
    <lineage>
        <taxon>Eukaryota</taxon>
        <taxon>Fungi</taxon>
        <taxon>Dikarya</taxon>
        <taxon>Basidiomycota</taxon>
        <taxon>Agaricomycotina</taxon>
        <taxon>Agaricomycetes</taxon>
        <taxon>Cantharellales</taxon>
        <taxon>Ceratobasidiaceae</taxon>
        <taxon>Ceratobasidium</taxon>
    </lineage>
</organism>
<gene>
    <name evidence="2" type="ORF">CTheo_5400</name>
</gene>
<evidence type="ECO:0000313" key="2">
    <source>
        <dbReference type="EMBL" id="KAB5591149.1"/>
    </source>
</evidence>
<reference evidence="2 3" key="1">
    <citation type="journal article" date="2019" name="Fungal Biol. Biotechnol.">
        <title>Draft genome sequence of fastidious pathogen Ceratobasidium theobromae, which causes vascular-streak dieback in Theobroma cacao.</title>
        <authorList>
            <person name="Ali S.S."/>
            <person name="Asman A."/>
            <person name="Shao J."/>
            <person name="Firmansyah A.P."/>
            <person name="Susilo A.W."/>
            <person name="Rosmana A."/>
            <person name="McMahon P."/>
            <person name="Junaid M."/>
            <person name="Guest D."/>
            <person name="Kheng T.Y."/>
            <person name="Meinhardt L.W."/>
            <person name="Bailey B.A."/>
        </authorList>
    </citation>
    <scope>NUCLEOTIDE SEQUENCE [LARGE SCALE GENOMIC DNA]</scope>
    <source>
        <strain evidence="2 3">CT2</strain>
    </source>
</reference>
<feature type="region of interest" description="Disordered" evidence="1">
    <location>
        <begin position="597"/>
        <end position="629"/>
    </location>
</feature>
<feature type="compositionally biased region" description="Basic residues" evidence="1">
    <location>
        <begin position="620"/>
        <end position="629"/>
    </location>
</feature>
<dbReference type="InterPro" id="IPR011990">
    <property type="entry name" value="TPR-like_helical_dom_sf"/>
</dbReference>
<name>A0A5N5QHP4_9AGAM</name>
<dbReference type="EMBL" id="SSOP01000120">
    <property type="protein sequence ID" value="KAB5591149.1"/>
    <property type="molecule type" value="Genomic_DNA"/>
</dbReference>
<protein>
    <submittedName>
        <fullName evidence="2">Uncharacterized protein</fullName>
    </submittedName>
</protein>
<dbReference type="Proteomes" id="UP000383932">
    <property type="component" value="Unassembled WGS sequence"/>
</dbReference>